<keyword evidence="2" id="KW-0808">Transferase</keyword>
<dbReference type="GO" id="GO:0018104">
    <property type="term" value="P:peptidoglycan-protein cross-linking"/>
    <property type="evidence" value="ECO:0007669"/>
    <property type="project" value="TreeGrafter"/>
</dbReference>
<feature type="domain" description="L,D-TPase catalytic" evidence="8">
    <location>
        <begin position="84"/>
        <end position="207"/>
    </location>
</feature>
<dbReference type="InterPro" id="IPR005490">
    <property type="entry name" value="LD_TPept_cat_dom"/>
</dbReference>
<proteinExistence type="predicted"/>
<keyword evidence="5 6" id="KW-0961">Cell wall biogenesis/degradation</keyword>
<evidence type="ECO:0000313" key="10">
    <source>
        <dbReference type="Proteomes" id="UP000004959"/>
    </source>
</evidence>
<dbReference type="Gene3D" id="2.40.440.10">
    <property type="entry name" value="L,D-transpeptidase catalytic domain-like"/>
    <property type="match status" value="1"/>
</dbReference>
<keyword evidence="9" id="KW-0378">Hydrolase</keyword>
<dbReference type="PATRIC" id="fig|1045004.4.peg.134"/>
<dbReference type="GO" id="GO:0071972">
    <property type="term" value="F:peptidoglycan L,D-transpeptidase activity"/>
    <property type="evidence" value="ECO:0007669"/>
    <property type="project" value="TreeGrafter"/>
</dbReference>
<keyword evidence="3 6" id="KW-0133">Cell shape</keyword>
<evidence type="ECO:0000256" key="6">
    <source>
        <dbReference type="PROSITE-ProRule" id="PRU01373"/>
    </source>
</evidence>
<evidence type="ECO:0000313" key="9">
    <source>
        <dbReference type="EMBL" id="EHN58259.1"/>
    </source>
</evidence>
<comment type="pathway">
    <text evidence="1 6">Cell wall biogenesis; peptidoglycan biosynthesis.</text>
</comment>
<keyword evidence="10" id="KW-1185">Reference proteome</keyword>
<dbReference type="GO" id="GO:0016740">
    <property type="term" value="F:transferase activity"/>
    <property type="evidence" value="ECO:0007669"/>
    <property type="project" value="UniProtKB-KW"/>
</dbReference>
<dbReference type="PANTHER" id="PTHR30582">
    <property type="entry name" value="L,D-TRANSPEPTIDASE"/>
    <property type="match status" value="1"/>
</dbReference>
<feature type="active site" description="Proton donor/acceptor" evidence="6">
    <location>
        <position position="157"/>
    </location>
</feature>
<organism evidence="9 10">
    <name type="scientific">Oenococcus kitaharae DSM 17330</name>
    <dbReference type="NCBI Taxonomy" id="1045004"/>
    <lineage>
        <taxon>Bacteria</taxon>
        <taxon>Bacillati</taxon>
        <taxon>Bacillota</taxon>
        <taxon>Bacilli</taxon>
        <taxon>Lactobacillales</taxon>
        <taxon>Lactobacillaceae</taxon>
        <taxon>Oenococcus</taxon>
    </lineage>
</organism>
<name>G9WET6_9LACO</name>
<gene>
    <name evidence="9" type="ORF">OKIT_0132</name>
</gene>
<evidence type="ECO:0000256" key="7">
    <source>
        <dbReference type="SAM" id="MobiDB-lite"/>
    </source>
</evidence>
<dbReference type="Proteomes" id="UP000004959">
    <property type="component" value="Chromosome"/>
</dbReference>
<dbReference type="GO" id="GO:0071555">
    <property type="term" value="P:cell wall organization"/>
    <property type="evidence" value="ECO:0007669"/>
    <property type="project" value="UniProtKB-UniRule"/>
</dbReference>
<dbReference type="HOGENOM" id="CLU_089260_1_0_9"/>
<sequence length="208" mass="22997">MTRRKLIVLSAWVILLAAFLILFFVTRPKTAGTQSQSSSVQSQTSQAAVSSRKKTAPKVLPAKIDWQAASEKKAYPVFSENPGAWVQVSLKEQLVYVKAQDGRTLYTMYCSSGLDNTTPTGTFYIQAERGPSFFNPSLNEGANYWVSFKDHGVYLFHSVPTSADKSYNAAEAEKLGHPASHGCIRLTVSDAKWFYENVPFNTKVVIGD</sequence>
<dbReference type="RefSeq" id="WP_007744417.1">
    <property type="nucleotide sequence ID" value="NZ_CM001398.1"/>
</dbReference>
<dbReference type="GO" id="GO:0005576">
    <property type="term" value="C:extracellular region"/>
    <property type="evidence" value="ECO:0007669"/>
    <property type="project" value="TreeGrafter"/>
</dbReference>
<evidence type="ECO:0000256" key="3">
    <source>
        <dbReference type="ARBA" id="ARBA00022960"/>
    </source>
</evidence>
<reference evidence="9 10" key="1">
    <citation type="journal article" date="2012" name="PLoS ONE">
        <title>Functional divergence in the genus oenococcus as predicted by genome sequencing of the newly-described species, Oenococcus kitaharae.</title>
        <authorList>
            <person name="Borneman A.R."/>
            <person name="McCarthy J.M."/>
            <person name="Chambers P.J."/>
            <person name="Bartowsky E.J."/>
        </authorList>
    </citation>
    <scope>NUCLEOTIDE SEQUENCE [LARGE SCALE GENOMIC DNA]</scope>
    <source>
        <strain evidence="10">DSM17330</strain>
    </source>
</reference>
<keyword evidence="9" id="KW-0121">Carboxypeptidase</keyword>
<feature type="active site" description="Nucleophile" evidence="6">
    <location>
        <position position="183"/>
    </location>
</feature>
<keyword evidence="4 6" id="KW-0573">Peptidoglycan synthesis</keyword>
<dbReference type="CDD" id="cd16913">
    <property type="entry name" value="YkuD_like"/>
    <property type="match status" value="1"/>
</dbReference>
<evidence type="ECO:0000256" key="5">
    <source>
        <dbReference type="ARBA" id="ARBA00023316"/>
    </source>
</evidence>
<evidence type="ECO:0000256" key="4">
    <source>
        <dbReference type="ARBA" id="ARBA00022984"/>
    </source>
</evidence>
<dbReference type="eggNOG" id="COG1376">
    <property type="taxonomic scope" value="Bacteria"/>
</dbReference>
<feature type="region of interest" description="Disordered" evidence="7">
    <location>
        <begin position="33"/>
        <end position="54"/>
    </location>
</feature>
<dbReference type="UniPathway" id="UPA00219"/>
<dbReference type="SUPFAM" id="SSF141523">
    <property type="entry name" value="L,D-transpeptidase catalytic domain-like"/>
    <property type="match status" value="1"/>
</dbReference>
<dbReference type="Pfam" id="PF03734">
    <property type="entry name" value="YkuD"/>
    <property type="match status" value="1"/>
</dbReference>
<evidence type="ECO:0000259" key="8">
    <source>
        <dbReference type="PROSITE" id="PS52029"/>
    </source>
</evidence>
<evidence type="ECO:0000256" key="1">
    <source>
        <dbReference type="ARBA" id="ARBA00004752"/>
    </source>
</evidence>
<evidence type="ECO:0000256" key="2">
    <source>
        <dbReference type="ARBA" id="ARBA00022679"/>
    </source>
</evidence>
<dbReference type="STRING" id="336988.NT96_03860"/>
<dbReference type="OrthoDB" id="177750at2"/>
<dbReference type="AlphaFoldDB" id="G9WET6"/>
<keyword evidence="9" id="KW-0645">Protease</keyword>
<protein>
    <submittedName>
        <fullName evidence="9">D-alanyl-D-alanine carboxypeptidase</fullName>
    </submittedName>
</protein>
<accession>G9WET6</accession>
<dbReference type="InterPro" id="IPR038063">
    <property type="entry name" value="Transpep_catalytic_dom"/>
</dbReference>
<dbReference type="PROSITE" id="PS52029">
    <property type="entry name" value="LD_TPASE"/>
    <property type="match status" value="1"/>
</dbReference>
<dbReference type="PANTHER" id="PTHR30582:SF2">
    <property type="entry name" value="L,D-TRANSPEPTIDASE YCIB-RELATED"/>
    <property type="match status" value="1"/>
</dbReference>
<feature type="compositionally biased region" description="Low complexity" evidence="7">
    <location>
        <begin position="33"/>
        <end position="50"/>
    </location>
</feature>
<comment type="caution">
    <text evidence="9">The sequence shown here is derived from an EMBL/GenBank/DDBJ whole genome shotgun (WGS) entry which is preliminary data.</text>
</comment>
<dbReference type="GO" id="GO:0008360">
    <property type="term" value="P:regulation of cell shape"/>
    <property type="evidence" value="ECO:0007669"/>
    <property type="project" value="UniProtKB-UniRule"/>
</dbReference>
<dbReference type="InterPro" id="IPR050979">
    <property type="entry name" value="LD-transpeptidase"/>
</dbReference>
<dbReference type="EMBL" id="AFVZ01000001">
    <property type="protein sequence ID" value="EHN58259.1"/>
    <property type="molecule type" value="Genomic_DNA"/>
</dbReference>